<sequence length="280" mass="32143">MTQPTLTRGEIDARITFHESDQIMEVSFAGLRIESTADINAFYDRIEERITASGEPLWFFLVNYSGTWIDSSAWIAHSRRGRALNQAHSMGSVRFDLTEETRARIERDAGTESFDPNLFATRDGALAHLRGLPSQRRKPVKSTASISRADLNWRIGFHPQEGIMEADFSNLSFENVRDVNEVFNFIEDQIAATGRQWYFLVNYDGTRIQSPAWVQYARRGKNLNETWSLGSVRYAPGSETETDIRLRAQSQGFRPNIRNTREEALQRIEEMKAEQVEKVE</sequence>
<dbReference type="AlphaFoldDB" id="A0A2M8IZT2"/>
<dbReference type="EMBL" id="PGTB01000060">
    <property type="protein sequence ID" value="PJE36032.1"/>
    <property type="molecule type" value="Genomic_DNA"/>
</dbReference>
<proteinExistence type="predicted"/>
<reference evidence="1 2" key="1">
    <citation type="journal article" date="2018" name="Int. J. Syst. Evol. Microbiol.">
        <title>Pseudooceanicola lipolyticus sp. nov., a marine alphaproteobacterium, reclassification of Oceanicola flagellatus as Pseudooceanicola flagellatus comb. nov. and emended description of the genus Pseudooceanicola.</title>
        <authorList>
            <person name="Huang M.-M."/>
            <person name="Guo L.-L."/>
            <person name="Wu Y.-H."/>
            <person name="Lai Q.-L."/>
            <person name="Shao Z.-Z."/>
            <person name="Wang C.-S."/>
            <person name="Wu M."/>
            <person name="Xu X.-W."/>
        </authorList>
    </citation>
    <scope>NUCLEOTIDE SEQUENCE [LARGE SCALE GENOMIC DNA]</scope>
    <source>
        <strain evidence="1 2">157</strain>
    </source>
</reference>
<accession>A0A2M8IZT2</accession>
<organism evidence="1 2">
    <name type="scientific">Pseudooceanicola lipolyticus</name>
    <dbReference type="NCBI Taxonomy" id="2029104"/>
    <lineage>
        <taxon>Bacteria</taxon>
        <taxon>Pseudomonadati</taxon>
        <taxon>Pseudomonadota</taxon>
        <taxon>Alphaproteobacteria</taxon>
        <taxon>Rhodobacterales</taxon>
        <taxon>Paracoccaceae</taxon>
        <taxon>Pseudooceanicola</taxon>
    </lineage>
</organism>
<protein>
    <submittedName>
        <fullName evidence="1">Uncharacterized protein</fullName>
    </submittedName>
</protein>
<dbReference type="Proteomes" id="UP000231553">
    <property type="component" value="Unassembled WGS sequence"/>
</dbReference>
<keyword evidence="2" id="KW-1185">Reference proteome</keyword>
<name>A0A2M8IZT2_9RHOB</name>
<dbReference type="OrthoDB" id="7820300at2"/>
<evidence type="ECO:0000313" key="1">
    <source>
        <dbReference type="EMBL" id="PJE36032.1"/>
    </source>
</evidence>
<evidence type="ECO:0000313" key="2">
    <source>
        <dbReference type="Proteomes" id="UP000231553"/>
    </source>
</evidence>
<comment type="caution">
    <text evidence="1">The sequence shown here is derived from an EMBL/GenBank/DDBJ whole genome shotgun (WGS) entry which is preliminary data.</text>
</comment>
<dbReference type="RefSeq" id="WP_100163141.1">
    <property type="nucleotide sequence ID" value="NZ_PGTB01000060.1"/>
</dbReference>
<gene>
    <name evidence="1" type="ORF">CVM52_14135</name>
</gene>